<organism evidence="4 5">
    <name type="scientific">Clostridium omnivorum</name>
    <dbReference type="NCBI Taxonomy" id="1604902"/>
    <lineage>
        <taxon>Bacteria</taxon>
        <taxon>Bacillati</taxon>
        <taxon>Bacillota</taxon>
        <taxon>Clostridia</taxon>
        <taxon>Eubacteriales</taxon>
        <taxon>Clostridiaceae</taxon>
        <taxon>Clostridium</taxon>
    </lineage>
</organism>
<name>A0ABQ5N7U2_9CLOT</name>
<evidence type="ECO:0000259" key="3">
    <source>
        <dbReference type="Pfam" id="PF00881"/>
    </source>
</evidence>
<reference evidence="4 5" key="1">
    <citation type="journal article" date="2024" name="Int. J. Syst. Evol. Microbiol.">
        <title>Clostridium omnivorum sp. nov., isolated from anoxic soil under the treatment of reductive soil disinfestation.</title>
        <authorList>
            <person name="Ueki A."/>
            <person name="Tonouchi A."/>
            <person name="Kaku N."/>
            <person name="Honma S."/>
            <person name="Ueki K."/>
        </authorList>
    </citation>
    <scope>NUCLEOTIDE SEQUENCE [LARGE SCALE GENOMIC DNA]</scope>
    <source>
        <strain evidence="4 5">E14</strain>
    </source>
</reference>
<feature type="domain" description="Nitroreductase" evidence="3">
    <location>
        <begin position="8"/>
        <end position="157"/>
    </location>
</feature>
<dbReference type="SUPFAM" id="SSF55469">
    <property type="entry name" value="FMN-dependent nitroreductase-like"/>
    <property type="match status" value="1"/>
</dbReference>
<comment type="caution">
    <text evidence="4">The sequence shown here is derived from an EMBL/GenBank/DDBJ whole genome shotgun (WGS) entry which is preliminary data.</text>
</comment>
<dbReference type="InterPro" id="IPR029479">
    <property type="entry name" value="Nitroreductase"/>
</dbReference>
<dbReference type="PANTHER" id="PTHR43673:SF10">
    <property type="entry name" value="NADH DEHYDROGENASE_NAD(P)H NITROREDUCTASE XCC3605-RELATED"/>
    <property type="match status" value="1"/>
</dbReference>
<dbReference type="Gene3D" id="3.40.109.10">
    <property type="entry name" value="NADH Oxidase"/>
    <property type="match status" value="1"/>
</dbReference>
<dbReference type="InterPro" id="IPR000415">
    <property type="entry name" value="Nitroreductase-like"/>
</dbReference>
<dbReference type="PANTHER" id="PTHR43673">
    <property type="entry name" value="NAD(P)H NITROREDUCTASE YDGI-RELATED"/>
    <property type="match status" value="1"/>
</dbReference>
<dbReference type="Pfam" id="PF00881">
    <property type="entry name" value="Nitroreductase"/>
    <property type="match status" value="1"/>
</dbReference>
<dbReference type="RefSeq" id="WP_264850514.1">
    <property type="nucleotide sequence ID" value="NZ_BRXR01000001.1"/>
</dbReference>
<dbReference type="Proteomes" id="UP001208567">
    <property type="component" value="Unassembled WGS sequence"/>
</dbReference>
<sequence>MDFSTLSKERRSIRNYLDKKVDRELIDKCLDVALLAPSARNSQPWKFIVIDEEQVLSKIKECTSDDDYHLNLFTRNAPAMVAVVNEGLNYMPTNRGKMKGDDYSKSDVGAAIAMFCLKAAELSLGTCIIGSFDAKSVKELLGIPENKGLDLMITIGYPADDKIATKVCKQRENSVSYNKY</sequence>
<dbReference type="EMBL" id="BRXR01000001">
    <property type="protein sequence ID" value="GLC31237.1"/>
    <property type="molecule type" value="Genomic_DNA"/>
</dbReference>
<evidence type="ECO:0000256" key="2">
    <source>
        <dbReference type="ARBA" id="ARBA00023002"/>
    </source>
</evidence>
<evidence type="ECO:0000256" key="1">
    <source>
        <dbReference type="ARBA" id="ARBA00007118"/>
    </source>
</evidence>
<proteinExistence type="inferred from homology"/>
<keyword evidence="5" id="KW-1185">Reference proteome</keyword>
<protein>
    <submittedName>
        <fullName evidence="4">NAD(P)H nitroreductase</fullName>
    </submittedName>
</protein>
<evidence type="ECO:0000313" key="4">
    <source>
        <dbReference type="EMBL" id="GLC31237.1"/>
    </source>
</evidence>
<gene>
    <name evidence="4" type="ORF">bsdE14_26470</name>
</gene>
<evidence type="ECO:0000313" key="5">
    <source>
        <dbReference type="Proteomes" id="UP001208567"/>
    </source>
</evidence>
<accession>A0ABQ5N7U2</accession>
<keyword evidence="2" id="KW-0560">Oxidoreductase</keyword>
<comment type="similarity">
    <text evidence="1">Belongs to the nitroreductase family.</text>
</comment>